<proteinExistence type="predicted"/>
<keyword evidence="1" id="KW-1185">Reference proteome</keyword>
<evidence type="ECO:0000313" key="1">
    <source>
        <dbReference type="Proteomes" id="UP000790787"/>
    </source>
</evidence>
<reference evidence="1" key="1">
    <citation type="journal article" date="2014" name="Nat. Commun.">
        <title>The tobacco genome sequence and its comparison with those of tomato and potato.</title>
        <authorList>
            <person name="Sierro N."/>
            <person name="Battey J.N."/>
            <person name="Ouadi S."/>
            <person name="Bakaher N."/>
            <person name="Bovet L."/>
            <person name="Willig A."/>
            <person name="Goepfert S."/>
            <person name="Peitsch M.C."/>
            <person name="Ivanov N.V."/>
        </authorList>
    </citation>
    <scope>NUCLEOTIDE SEQUENCE [LARGE SCALE GENOMIC DNA]</scope>
</reference>
<protein>
    <submittedName>
        <fullName evidence="2">Uncharacterized protein LOC142177077</fullName>
    </submittedName>
</protein>
<evidence type="ECO:0000313" key="2">
    <source>
        <dbReference type="RefSeq" id="XP_075101638.1"/>
    </source>
</evidence>
<dbReference type="Proteomes" id="UP000790787">
    <property type="component" value="Chromosome 23"/>
</dbReference>
<dbReference type="RefSeq" id="XP_075101638.1">
    <property type="nucleotide sequence ID" value="XM_075245537.1"/>
</dbReference>
<reference evidence="2" key="2">
    <citation type="submission" date="2025-08" db="UniProtKB">
        <authorList>
            <consortium name="RefSeq"/>
        </authorList>
    </citation>
    <scope>IDENTIFICATION</scope>
    <source>
        <tissue evidence="2">Leaf</tissue>
    </source>
</reference>
<organism evidence="1 2">
    <name type="scientific">Nicotiana tabacum</name>
    <name type="common">Common tobacco</name>
    <dbReference type="NCBI Taxonomy" id="4097"/>
    <lineage>
        <taxon>Eukaryota</taxon>
        <taxon>Viridiplantae</taxon>
        <taxon>Streptophyta</taxon>
        <taxon>Embryophyta</taxon>
        <taxon>Tracheophyta</taxon>
        <taxon>Spermatophyta</taxon>
        <taxon>Magnoliopsida</taxon>
        <taxon>eudicotyledons</taxon>
        <taxon>Gunneridae</taxon>
        <taxon>Pentapetalae</taxon>
        <taxon>asterids</taxon>
        <taxon>lamiids</taxon>
        <taxon>Solanales</taxon>
        <taxon>Solanaceae</taxon>
        <taxon>Nicotianoideae</taxon>
        <taxon>Nicotianeae</taxon>
        <taxon>Nicotiana</taxon>
    </lineage>
</organism>
<gene>
    <name evidence="2" type="primary">LOC142177077</name>
</gene>
<name>A0AC58TWM3_TOBAC</name>
<accession>A0AC58TWM3</accession>
<sequence>MKEKEFHAVVWAFDKFWAYLGGTKVIVYTNHAAIKYLFEKKDAKPRLETRNHVAEGDVIKETFLDEQLLAVTAGEVLRYANFVNYLASGGMPHDLEPHAKKKFLRDVISYVWDEPLLFKCCTDQLMRRCVPESKINAILHDCHTLSYGGHHAGDKMAAKVLQLGFYCPRLFKDAHEFLRRCDRCQRTGTIMKSHEMPLQAYLYKVWHPESDESDGGTHFCNKLLDNVLAKYGVKHKVVTACHPQTSGQVEVSNREIKQILEKTVSASRKDWAAKLDNALWAYRTAYKTPIETSPYKLVYGKACHLPVELEHKAYWAIKKLNFDVELAGRKWLMQLNEFDEFHLHA</sequence>